<dbReference type="RefSeq" id="WP_116495758.1">
    <property type="nucleotide sequence ID" value="NZ_QENZ01000003.1"/>
</dbReference>
<comment type="caution">
    <text evidence="4">The sequence shown here is derived from an EMBL/GenBank/DDBJ whole genome shotgun (WGS) entry which is preliminary data.</text>
</comment>
<evidence type="ECO:0000313" key="4">
    <source>
        <dbReference type="EMBL" id="PVX52216.1"/>
    </source>
</evidence>
<dbReference type="GO" id="GO:0016787">
    <property type="term" value="F:hydrolase activity"/>
    <property type="evidence" value="ECO:0007669"/>
    <property type="project" value="UniProtKB-KW"/>
</dbReference>
<dbReference type="AlphaFoldDB" id="A0A7L4UR25"/>
<name>A0A7L4UR25_BALHA</name>
<dbReference type="EMBL" id="QENZ01000003">
    <property type="protein sequence ID" value="PVX52216.1"/>
    <property type="molecule type" value="Genomic_DNA"/>
</dbReference>
<keyword evidence="3" id="KW-0732">Signal</keyword>
<feature type="chain" id="PRO_5029776209" evidence="3">
    <location>
        <begin position="18"/>
        <end position="674"/>
    </location>
</feature>
<accession>A0A7L4UR25</accession>
<evidence type="ECO:0000313" key="5">
    <source>
        <dbReference type="Proteomes" id="UP000251835"/>
    </source>
</evidence>
<evidence type="ECO:0000256" key="1">
    <source>
        <dbReference type="ARBA" id="ARBA00022723"/>
    </source>
</evidence>
<sequence length="674" mass="77172">MKILKSMSLLLIGVAMATASCDKKAEDQPQDQQDFEWLAEKFADLKIIRYQIPQWNKLSLKQKELVYYLTEAAYSGREIIYQQNYRYGLEIKRALENIYTTYEGDKSTEDWKNFQTYVKRMWFSSGIFHHYANVKFEPKFSKEYLTQLVEETNTEISDDAFDAIFDRSDAKKVSLDANKDLLLSSAVNFYGTDVTAEEAEQFYAEQKKNEKDHDRPNELGLNTRLVKENGELKEQVYKVGGLYSEAIEEIVYWLEKAVTVAENEKQAKALRILIEYFQTGDLDKWTEYNIAWAEATDGDVDHILGFVEVYNDPMGYKGSFESIVQIKDFDMTEKMKVVAENAQYFEDNSPIMDEHKKENVVGVSYKVVNVAGEAGDASPSTPIGVNLPNNNWIRAEHGSKSVSLGNIVYAYSQAGGESILKEFAYDNDEIERSKKYEGVSDKMHTALHEVIGHASGKLNPGVGTPKETLKNYASTLEEARADLVALYYMPDTILLNLGLFENEEAAKAQYDGYLRNGLISQLIRIELGHDIEEAHMRNRQLVSKWVLEKGSKDKVVELVKKDDKTYVKINDYAKLRTLFGELLREIQRVKSEGDYEAGRALVENYGVKVDQELHKEVLARVEKLNIAPYGGFINPRLEAVMDADTVSDVKVHYDETFEEQMLRYSKEYSFLPTK</sequence>
<protein>
    <submittedName>
        <fullName evidence="4">Dipeptidyl-peptidase-3</fullName>
    </submittedName>
</protein>
<dbReference type="Proteomes" id="UP000251835">
    <property type="component" value="Unassembled WGS sequence"/>
</dbReference>
<dbReference type="OrthoDB" id="9812747at2"/>
<evidence type="ECO:0000256" key="3">
    <source>
        <dbReference type="SAM" id="SignalP"/>
    </source>
</evidence>
<keyword evidence="1" id="KW-0479">Metal-binding</keyword>
<evidence type="ECO:0000256" key="2">
    <source>
        <dbReference type="ARBA" id="ARBA00022801"/>
    </source>
</evidence>
<feature type="signal peptide" evidence="3">
    <location>
        <begin position="1"/>
        <end position="17"/>
    </location>
</feature>
<keyword evidence="2" id="KW-0378">Hydrolase</keyword>
<reference evidence="4 5" key="1">
    <citation type="submission" date="2018-05" db="EMBL/GenBank/DDBJ databases">
        <title>Genomic Encyclopedia of Type Strains, Phase IV (KMG-IV): sequencing the most valuable type-strain genomes for metagenomic binning, comparative biology and taxonomic classification.</title>
        <authorList>
            <person name="Goeker M."/>
        </authorList>
    </citation>
    <scope>NUCLEOTIDE SEQUENCE [LARGE SCALE GENOMIC DNA]</scope>
    <source>
        <strain evidence="4 5">DSM 28579</strain>
    </source>
</reference>
<gene>
    <name evidence="4" type="ORF">C7377_0523</name>
</gene>
<organism evidence="4 5">
    <name type="scientific">Balneicella halophila</name>
    <dbReference type="NCBI Taxonomy" id="1537566"/>
    <lineage>
        <taxon>Bacteria</taxon>
        <taxon>Pseudomonadati</taxon>
        <taxon>Bacteroidota</taxon>
        <taxon>Bacteroidia</taxon>
        <taxon>Bacteroidales</taxon>
        <taxon>Balneicellaceae</taxon>
        <taxon>Balneicella</taxon>
    </lineage>
</organism>
<dbReference type="PANTHER" id="PTHR23422:SF11">
    <property type="entry name" value="DIPEPTIDYL PEPTIDASE 3"/>
    <property type="match status" value="1"/>
</dbReference>
<proteinExistence type="predicted"/>
<dbReference type="Pfam" id="PF03571">
    <property type="entry name" value="Peptidase_M49"/>
    <property type="match status" value="2"/>
</dbReference>
<dbReference type="GO" id="GO:0046872">
    <property type="term" value="F:metal ion binding"/>
    <property type="evidence" value="ECO:0007669"/>
    <property type="project" value="UniProtKB-KW"/>
</dbReference>
<dbReference type="Gene3D" id="3.30.540.30">
    <property type="match status" value="1"/>
</dbReference>
<dbReference type="PROSITE" id="PS51257">
    <property type="entry name" value="PROKAR_LIPOPROTEIN"/>
    <property type="match status" value="1"/>
</dbReference>
<dbReference type="InterPro" id="IPR039461">
    <property type="entry name" value="Peptidase_M49"/>
</dbReference>
<dbReference type="PANTHER" id="PTHR23422">
    <property type="entry name" value="DIPEPTIDYL PEPTIDASE III-RELATED"/>
    <property type="match status" value="1"/>
</dbReference>
<keyword evidence="5" id="KW-1185">Reference proteome</keyword>